<reference evidence="11" key="1">
    <citation type="journal article" date="2019" name="Int. J. Syst. Evol. Microbiol.">
        <title>The Global Catalogue of Microorganisms (GCM) 10K type strain sequencing project: providing services to taxonomists for standard genome sequencing and annotation.</title>
        <authorList>
            <consortium name="The Broad Institute Genomics Platform"/>
            <consortium name="The Broad Institute Genome Sequencing Center for Infectious Disease"/>
            <person name="Wu L."/>
            <person name="Ma J."/>
        </authorList>
    </citation>
    <scope>NUCLEOTIDE SEQUENCE [LARGE SCALE GENOMIC DNA]</scope>
    <source>
        <strain evidence="11">NBRC 106348</strain>
    </source>
</reference>
<dbReference type="PROSITE" id="PS50146">
    <property type="entry name" value="DAGK"/>
    <property type="match status" value="1"/>
</dbReference>
<name>A0ABQ6I5H8_9MICO</name>
<comment type="caution">
    <text evidence="10">The sequence shown here is derived from an EMBL/GenBank/DDBJ whole genome shotgun (WGS) entry which is preliminary data.</text>
</comment>
<evidence type="ECO:0000256" key="7">
    <source>
        <dbReference type="ARBA" id="ARBA00023209"/>
    </source>
</evidence>
<dbReference type="InterPro" id="IPR045540">
    <property type="entry name" value="YegS/DAGK_C"/>
</dbReference>
<dbReference type="Pfam" id="PF19279">
    <property type="entry name" value="YegS_C"/>
    <property type="match status" value="1"/>
</dbReference>
<dbReference type="PANTHER" id="PTHR12358:SF106">
    <property type="entry name" value="LIPID KINASE YEGS"/>
    <property type="match status" value="1"/>
</dbReference>
<evidence type="ECO:0000313" key="11">
    <source>
        <dbReference type="Proteomes" id="UP001157091"/>
    </source>
</evidence>
<dbReference type="InterPro" id="IPR050187">
    <property type="entry name" value="Lipid_Phosphate_FormReg"/>
</dbReference>
<comment type="cofactor">
    <cofactor evidence="1">
        <name>Mg(2+)</name>
        <dbReference type="ChEBI" id="CHEBI:18420"/>
    </cofactor>
</comment>
<sequence>MSPRVLGVVVNPTADRGHADRAGVRTLARLREHGHEVRELSGASFDDALARARAAVADGLDALVVVGGDGMVHLGANACAGTATPLGIVAAGSGNDDARALGLPVRDVDGAVRVLLDALDAGPRVVDAARVTSDDPDEEPRWFCGVLSAGLDAAVNARANAMRRPRGRAKYAVAALQELARFRPFGYRITIESRAESHGDGTVTSVWASPGTLVAVANGPAIGGGIRIAPDALVDDGDLDLVLAGPLSRHGALRVFPLTYAGKHVGHPVVDVRRVVRVRLEPTDDGVPPPPAFADGELVGTLPREVRVVPGALRVLAARPA</sequence>
<keyword evidence="4" id="KW-0547">Nucleotide-binding</keyword>
<keyword evidence="11" id="KW-1185">Reference proteome</keyword>
<protein>
    <submittedName>
        <fullName evidence="10">Diacylglycerol kinase</fullName>
    </submittedName>
</protein>
<keyword evidence="8" id="KW-1208">Phospholipid metabolism</keyword>
<evidence type="ECO:0000313" key="10">
    <source>
        <dbReference type="EMBL" id="GMA25991.1"/>
    </source>
</evidence>
<proteinExistence type="inferred from homology"/>
<evidence type="ECO:0000256" key="3">
    <source>
        <dbReference type="ARBA" id="ARBA00022679"/>
    </source>
</evidence>
<evidence type="ECO:0000259" key="9">
    <source>
        <dbReference type="PROSITE" id="PS50146"/>
    </source>
</evidence>
<dbReference type="Gene3D" id="3.40.50.10330">
    <property type="entry name" value="Probable inorganic polyphosphate/atp-NAD kinase, domain 1"/>
    <property type="match status" value="1"/>
</dbReference>
<dbReference type="PANTHER" id="PTHR12358">
    <property type="entry name" value="SPHINGOSINE KINASE"/>
    <property type="match status" value="1"/>
</dbReference>
<keyword evidence="5 10" id="KW-0418">Kinase</keyword>
<dbReference type="GO" id="GO:0016301">
    <property type="term" value="F:kinase activity"/>
    <property type="evidence" value="ECO:0007669"/>
    <property type="project" value="UniProtKB-KW"/>
</dbReference>
<gene>
    <name evidence="10" type="ORF">GCM10025864_37500</name>
</gene>
<dbReference type="SMART" id="SM00046">
    <property type="entry name" value="DAGKc"/>
    <property type="match status" value="1"/>
</dbReference>
<evidence type="ECO:0000256" key="2">
    <source>
        <dbReference type="ARBA" id="ARBA00005983"/>
    </source>
</evidence>
<dbReference type="Gene3D" id="2.60.200.40">
    <property type="match status" value="1"/>
</dbReference>
<dbReference type="InterPro" id="IPR016064">
    <property type="entry name" value="NAD/diacylglycerol_kinase_sf"/>
</dbReference>
<comment type="similarity">
    <text evidence="2">Belongs to the diacylglycerol/lipid kinase family.</text>
</comment>
<dbReference type="Pfam" id="PF00781">
    <property type="entry name" value="DAGK_cat"/>
    <property type="match status" value="1"/>
</dbReference>
<feature type="domain" description="DAGKc" evidence="9">
    <location>
        <begin position="1"/>
        <end position="135"/>
    </location>
</feature>
<keyword evidence="7" id="KW-0443">Lipid metabolism</keyword>
<accession>A0ABQ6I5H8</accession>
<evidence type="ECO:0000256" key="8">
    <source>
        <dbReference type="ARBA" id="ARBA00023264"/>
    </source>
</evidence>
<evidence type="ECO:0000256" key="6">
    <source>
        <dbReference type="ARBA" id="ARBA00022840"/>
    </source>
</evidence>
<evidence type="ECO:0000256" key="4">
    <source>
        <dbReference type="ARBA" id="ARBA00022741"/>
    </source>
</evidence>
<keyword evidence="3" id="KW-0808">Transferase</keyword>
<organism evidence="10 11">
    <name type="scientific">Luteimicrobium album</name>
    <dbReference type="NCBI Taxonomy" id="1054550"/>
    <lineage>
        <taxon>Bacteria</taxon>
        <taxon>Bacillati</taxon>
        <taxon>Actinomycetota</taxon>
        <taxon>Actinomycetes</taxon>
        <taxon>Micrococcales</taxon>
        <taxon>Luteimicrobium</taxon>
    </lineage>
</organism>
<dbReference type="EMBL" id="BSUK01000001">
    <property type="protein sequence ID" value="GMA25991.1"/>
    <property type="molecule type" value="Genomic_DNA"/>
</dbReference>
<evidence type="ECO:0000256" key="5">
    <source>
        <dbReference type="ARBA" id="ARBA00022777"/>
    </source>
</evidence>
<dbReference type="InterPro" id="IPR001206">
    <property type="entry name" value="Diacylglycerol_kinase_cat_dom"/>
</dbReference>
<evidence type="ECO:0000256" key="1">
    <source>
        <dbReference type="ARBA" id="ARBA00001946"/>
    </source>
</evidence>
<keyword evidence="6" id="KW-0067">ATP-binding</keyword>
<dbReference type="InterPro" id="IPR017438">
    <property type="entry name" value="ATP-NAD_kinase_N"/>
</dbReference>
<keyword evidence="7" id="KW-0594">Phospholipid biosynthesis</keyword>
<dbReference type="RefSeq" id="WP_284294411.1">
    <property type="nucleotide sequence ID" value="NZ_BSUK01000001.1"/>
</dbReference>
<dbReference type="SUPFAM" id="SSF111331">
    <property type="entry name" value="NAD kinase/diacylglycerol kinase-like"/>
    <property type="match status" value="1"/>
</dbReference>
<dbReference type="Proteomes" id="UP001157091">
    <property type="component" value="Unassembled WGS sequence"/>
</dbReference>
<keyword evidence="7" id="KW-0444">Lipid biosynthesis</keyword>